<feature type="chain" id="PRO_5032854372" evidence="2">
    <location>
        <begin position="23"/>
        <end position="128"/>
    </location>
</feature>
<keyword evidence="2" id="KW-0732">Signal</keyword>
<feature type="compositionally biased region" description="Polar residues" evidence="1">
    <location>
        <begin position="31"/>
        <end position="47"/>
    </location>
</feature>
<sequence>MMKIQFLALTLALSALPALAHAQNMHGGHSGHSTPAQTTQKADTPATQGYRQANETMHRNMDIAFSGDPDVDFVRGMIPHHQGAIDMAKVVLQHGKDEQVRKWATDVIREQEREIAEMRGWLKKKGVE</sequence>
<organism evidence="4 5">
    <name type="scientific">Microvirga mediterraneensis</name>
    <dbReference type="NCBI Taxonomy" id="2754695"/>
    <lineage>
        <taxon>Bacteria</taxon>
        <taxon>Pseudomonadati</taxon>
        <taxon>Pseudomonadota</taxon>
        <taxon>Alphaproteobacteria</taxon>
        <taxon>Hyphomicrobiales</taxon>
        <taxon>Methylobacteriaceae</taxon>
        <taxon>Microvirga</taxon>
    </lineage>
</organism>
<evidence type="ECO:0000256" key="2">
    <source>
        <dbReference type="SAM" id="SignalP"/>
    </source>
</evidence>
<name>A0A838BRW4_9HYPH</name>
<evidence type="ECO:0000256" key="1">
    <source>
        <dbReference type="SAM" id="MobiDB-lite"/>
    </source>
</evidence>
<feature type="region of interest" description="Disordered" evidence="1">
    <location>
        <begin position="24"/>
        <end position="47"/>
    </location>
</feature>
<protein>
    <submittedName>
        <fullName evidence="4">DUF305 domain-containing protein</fullName>
    </submittedName>
</protein>
<comment type="caution">
    <text evidence="4">The sequence shown here is derived from an EMBL/GenBank/DDBJ whole genome shotgun (WGS) entry which is preliminary data.</text>
</comment>
<dbReference type="RefSeq" id="WP_181053108.1">
    <property type="nucleotide sequence ID" value="NZ_JACDXJ010000001.1"/>
</dbReference>
<dbReference type="EMBL" id="JACDXJ010000001">
    <property type="protein sequence ID" value="MBA1157653.1"/>
    <property type="molecule type" value="Genomic_DNA"/>
</dbReference>
<evidence type="ECO:0000259" key="3">
    <source>
        <dbReference type="Pfam" id="PF03713"/>
    </source>
</evidence>
<evidence type="ECO:0000313" key="5">
    <source>
        <dbReference type="Proteomes" id="UP000572984"/>
    </source>
</evidence>
<proteinExistence type="predicted"/>
<dbReference type="PANTHER" id="PTHR36933">
    <property type="entry name" value="SLL0788 PROTEIN"/>
    <property type="match status" value="1"/>
</dbReference>
<accession>A0A838BRW4</accession>
<dbReference type="InterPro" id="IPR005183">
    <property type="entry name" value="DUF305_CopM-like"/>
</dbReference>
<gene>
    <name evidence="4" type="ORF">H0S73_16155</name>
</gene>
<dbReference type="Proteomes" id="UP000572984">
    <property type="component" value="Unassembled WGS sequence"/>
</dbReference>
<dbReference type="Gene3D" id="1.20.1260.10">
    <property type="match status" value="1"/>
</dbReference>
<keyword evidence="5" id="KW-1185">Reference proteome</keyword>
<reference evidence="4 5" key="1">
    <citation type="submission" date="2020-07" db="EMBL/GenBank/DDBJ databases">
        <title>Draft genome and description of Microvirga mediterraneensis Marseille-Q2068 sp. nov.</title>
        <authorList>
            <person name="Boxberger M."/>
        </authorList>
    </citation>
    <scope>NUCLEOTIDE SEQUENCE [LARGE SCALE GENOMIC DNA]</scope>
    <source>
        <strain evidence="4 5">Marseille-Q2068</strain>
    </source>
</reference>
<evidence type="ECO:0000313" key="4">
    <source>
        <dbReference type="EMBL" id="MBA1157653.1"/>
    </source>
</evidence>
<dbReference type="AlphaFoldDB" id="A0A838BRW4"/>
<dbReference type="InterPro" id="IPR012347">
    <property type="entry name" value="Ferritin-like"/>
</dbReference>
<dbReference type="PANTHER" id="PTHR36933:SF1">
    <property type="entry name" value="SLL0788 PROTEIN"/>
    <property type="match status" value="1"/>
</dbReference>
<feature type="domain" description="DUF305" evidence="3">
    <location>
        <begin position="70"/>
        <end position="125"/>
    </location>
</feature>
<feature type="signal peptide" evidence="2">
    <location>
        <begin position="1"/>
        <end position="22"/>
    </location>
</feature>
<dbReference type="Pfam" id="PF03713">
    <property type="entry name" value="DUF305"/>
    <property type="match status" value="1"/>
</dbReference>